<dbReference type="Pfam" id="PF05229">
    <property type="entry name" value="SCPU"/>
    <property type="match status" value="1"/>
</dbReference>
<comment type="caution">
    <text evidence="2">The sequence shown here is derived from an EMBL/GenBank/DDBJ whole genome shotgun (WGS) entry which is preliminary data.</text>
</comment>
<dbReference type="InterPro" id="IPR053167">
    <property type="entry name" value="Spore_coat_component"/>
</dbReference>
<dbReference type="RefSeq" id="WP_186947678.1">
    <property type="nucleotide sequence ID" value="NZ_JACOGF010000006.1"/>
</dbReference>
<reference evidence="2 3" key="1">
    <citation type="submission" date="2020-08" db="EMBL/GenBank/DDBJ databases">
        <title>Novel species isolated from subtropical streams in China.</title>
        <authorList>
            <person name="Lu H."/>
        </authorList>
    </citation>
    <scope>NUCLEOTIDE SEQUENCE [LARGE SCALE GENOMIC DNA]</scope>
    <source>
        <strain evidence="2 3">CY18W</strain>
    </source>
</reference>
<keyword evidence="2" id="KW-0167">Capsid protein</keyword>
<protein>
    <submittedName>
        <fullName evidence="2">Spore coat protein U domain-containing protein</fullName>
    </submittedName>
</protein>
<dbReference type="Gene3D" id="2.60.40.1090">
    <property type="entry name" value="Fimbrial-type adhesion domain"/>
    <property type="match status" value="1"/>
</dbReference>
<dbReference type="InterPro" id="IPR036937">
    <property type="entry name" value="Adhesion_dom_fimbrial_sf"/>
</dbReference>
<dbReference type="Proteomes" id="UP000650424">
    <property type="component" value="Unassembled WGS sequence"/>
</dbReference>
<dbReference type="PANTHER" id="PTHR37089">
    <property type="entry name" value="PROTEIN U-RELATED"/>
    <property type="match status" value="1"/>
</dbReference>
<accession>A0ABR6ZR82</accession>
<keyword evidence="2" id="KW-0946">Virion</keyword>
<feature type="domain" description="Spore coat protein U/FanG" evidence="1">
    <location>
        <begin position="18"/>
        <end position="144"/>
    </location>
</feature>
<keyword evidence="3" id="KW-1185">Reference proteome</keyword>
<evidence type="ECO:0000313" key="2">
    <source>
        <dbReference type="EMBL" id="MBC3918406.1"/>
    </source>
</evidence>
<dbReference type="InterPro" id="IPR007893">
    <property type="entry name" value="Spore_coat_U/FanG"/>
</dbReference>
<sequence length="147" mass="15025">MLSALLVILTPALAENRTASLAVSAVVVPTCTVQGSAISFGNYETTPVEQTSNIGVNCSQGTAYVVSLGGANANVRQMAGPSNATLNYALFQDASRSKLWGSAVDSNAVAGTGNGNLQNLPVYGRIPAGQVVTPGNYNEAVSITLTY</sequence>
<dbReference type="SMART" id="SM00972">
    <property type="entry name" value="SCPU"/>
    <property type="match status" value="1"/>
</dbReference>
<evidence type="ECO:0000259" key="1">
    <source>
        <dbReference type="Pfam" id="PF05229"/>
    </source>
</evidence>
<gene>
    <name evidence="2" type="ORF">H8L32_13015</name>
</gene>
<organism evidence="2 3">
    <name type="scientific">Undibacterium hunanense</name>
    <dbReference type="NCBI Taxonomy" id="2762292"/>
    <lineage>
        <taxon>Bacteria</taxon>
        <taxon>Pseudomonadati</taxon>
        <taxon>Pseudomonadota</taxon>
        <taxon>Betaproteobacteria</taxon>
        <taxon>Burkholderiales</taxon>
        <taxon>Oxalobacteraceae</taxon>
        <taxon>Undibacterium</taxon>
    </lineage>
</organism>
<dbReference type="EMBL" id="JACOGF010000006">
    <property type="protein sequence ID" value="MBC3918406.1"/>
    <property type="molecule type" value="Genomic_DNA"/>
</dbReference>
<evidence type="ECO:0000313" key="3">
    <source>
        <dbReference type="Proteomes" id="UP000650424"/>
    </source>
</evidence>
<name>A0ABR6ZR82_9BURK</name>
<proteinExistence type="predicted"/>